<sequence length="233" mass="27583">MEGVDEIMKYDEKYNRFFKDESALDSFNCLPTEHTTQQDHIKLLTMLFEKCLVEGYSYIQEEEFYEIIKEHLVIHVVALPIGNVAFYKEDKKSGEMTSYGMRYYPEAIYNALNSFGLFKKGNILETILYERELQRESDKLSINEEYAPLAEEYFPIEQRELLYSEFNKGKTNIYSSFDLDMKKVMVQKSAIIQALEYYKSDDLISSYSLKKRLIHLLPTMEMYCTIHSVRKVE</sequence>
<dbReference type="AlphaFoldDB" id="B1HRZ8"/>
<dbReference type="HOGENOM" id="CLU_1188808_0_0_9"/>
<gene>
    <name evidence="1" type="ordered locus">Bsph_3533</name>
</gene>
<organism evidence="1 2">
    <name type="scientific">Lysinibacillus sphaericus (strain C3-41)</name>
    <dbReference type="NCBI Taxonomy" id="444177"/>
    <lineage>
        <taxon>Bacteria</taxon>
        <taxon>Bacillati</taxon>
        <taxon>Bacillota</taxon>
        <taxon>Bacilli</taxon>
        <taxon>Bacillales</taxon>
        <taxon>Bacillaceae</taxon>
        <taxon>Lysinibacillus</taxon>
    </lineage>
</organism>
<dbReference type="EMBL" id="CP000817">
    <property type="protein sequence ID" value="ACA41021.1"/>
    <property type="molecule type" value="Genomic_DNA"/>
</dbReference>
<dbReference type="EnsemblBacteria" id="ACA41021">
    <property type="protein sequence ID" value="ACA41021"/>
    <property type="gene ID" value="Bsph_3533"/>
</dbReference>
<name>B1HRZ8_LYSSC</name>
<evidence type="ECO:0000313" key="2">
    <source>
        <dbReference type="Proteomes" id="UP000002164"/>
    </source>
</evidence>
<accession>B1HRZ8</accession>
<reference evidence="1 2" key="1">
    <citation type="journal article" date="2008" name="J. Bacteriol.">
        <title>Complete genome sequence of the mosquitocidal bacterium Bacillus sphaericus C3-41 and comparison with those of closely related Bacillus species.</title>
        <authorList>
            <person name="Hu X."/>
            <person name="Fan W."/>
            <person name="Han B."/>
            <person name="Liu H."/>
            <person name="Zheng D."/>
            <person name="Li Q."/>
            <person name="Dong W."/>
            <person name="Yan J."/>
            <person name="Gao M."/>
            <person name="Berry C."/>
            <person name="Yuan Z."/>
        </authorList>
    </citation>
    <scope>NUCLEOTIDE SEQUENCE [LARGE SCALE GENOMIC DNA]</scope>
    <source>
        <strain evidence="1 2">C3-41</strain>
    </source>
</reference>
<dbReference type="Proteomes" id="UP000002164">
    <property type="component" value="Chromosome"/>
</dbReference>
<dbReference type="KEGG" id="lsp:Bsph_3533"/>
<evidence type="ECO:0000313" key="1">
    <source>
        <dbReference type="EMBL" id="ACA41021.1"/>
    </source>
</evidence>
<protein>
    <submittedName>
        <fullName evidence="1">Uncharacterized protein</fullName>
    </submittedName>
</protein>
<proteinExistence type="predicted"/>